<keyword evidence="5" id="KW-1185">Reference proteome</keyword>
<dbReference type="InterPro" id="IPR029039">
    <property type="entry name" value="Flavoprotein-like_sf"/>
</dbReference>
<dbReference type="GO" id="GO:0005829">
    <property type="term" value="C:cytosol"/>
    <property type="evidence" value="ECO:0007669"/>
    <property type="project" value="TreeGrafter"/>
</dbReference>
<feature type="domain" description="Flavodoxin-like fold" evidence="3">
    <location>
        <begin position="19"/>
        <end position="200"/>
    </location>
</feature>
<accession>A0A7K1J488</accession>
<comment type="similarity">
    <text evidence="1">Belongs to the NAD(P)H dehydrogenase (quinone) family.</text>
</comment>
<dbReference type="InterPro" id="IPR003680">
    <property type="entry name" value="Flavodoxin_fold"/>
</dbReference>
<dbReference type="InterPro" id="IPR051545">
    <property type="entry name" value="NAD(P)H_dehydrogenase_qn"/>
</dbReference>
<sequence length="206" mass="23621">MWVINTLTGNMNLSEGRNMNILIIYAHPNHQSFNGAVLEQVQNNLGKQHTVKTIDLYAEHFDPVLFFDKEHRRRDLATDPYTKKYRDLITWANELIFIFPVWWGGMPAILKGFTDRVFVSGWAYKGKKIGMEGKLGGRRAWIIISHDTPRIAVPFMPDYGSVLKRQVLGNCGIKPCRITHLTPLKSSTLEQRQKMLAKVGKLAREV</sequence>
<dbReference type="GO" id="GO:0003955">
    <property type="term" value="F:NAD(P)H dehydrogenase (quinone) activity"/>
    <property type="evidence" value="ECO:0007669"/>
    <property type="project" value="TreeGrafter"/>
</dbReference>
<evidence type="ECO:0000313" key="5">
    <source>
        <dbReference type="Proteomes" id="UP000487882"/>
    </source>
</evidence>
<reference evidence="4 5" key="1">
    <citation type="submission" date="2019-09" db="EMBL/GenBank/DDBJ databases">
        <title>Bifidobacterium canis sp. nov., isolated from the digestive tract of German Shepherd dog puppy.</title>
        <authorList>
            <person name="Bunesova V."/>
        </authorList>
    </citation>
    <scope>NUCLEOTIDE SEQUENCE [LARGE SCALE GENOMIC DNA]</scope>
    <source>
        <strain evidence="4 5">GSD1FS</strain>
    </source>
</reference>
<dbReference type="PANTHER" id="PTHR10204:SF34">
    <property type="entry name" value="NAD(P)H DEHYDROGENASE [QUINONE] 1 ISOFORM 1"/>
    <property type="match status" value="1"/>
</dbReference>
<proteinExistence type="inferred from homology"/>
<evidence type="ECO:0000313" key="4">
    <source>
        <dbReference type="EMBL" id="MUH59454.1"/>
    </source>
</evidence>
<evidence type="ECO:0000256" key="1">
    <source>
        <dbReference type="ARBA" id="ARBA00006252"/>
    </source>
</evidence>
<gene>
    <name evidence="4" type="ORF">GSD1FS_0776</name>
</gene>
<evidence type="ECO:0000256" key="2">
    <source>
        <dbReference type="ARBA" id="ARBA00023002"/>
    </source>
</evidence>
<name>A0A7K1J488_9BIFI</name>
<dbReference type="Pfam" id="PF02525">
    <property type="entry name" value="Flavodoxin_2"/>
    <property type="match status" value="1"/>
</dbReference>
<protein>
    <submittedName>
        <fullName evidence="4">Oxidoreductase</fullName>
    </submittedName>
</protein>
<dbReference type="AlphaFoldDB" id="A0A7K1J488"/>
<comment type="caution">
    <text evidence="4">The sequence shown here is derived from an EMBL/GenBank/DDBJ whole genome shotgun (WGS) entry which is preliminary data.</text>
</comment>
<dbReference type="Proteomes" id="UP000487882">
    <property type="component" value="Unassembled WGS sequence"/>
</dbReference>
<dbReference type="PANTHER" id="PTHR10204">
    <property type="entry name" value="NAD P H OXIDOREDUCTASE-RELATED"/>
    <property type="match status" value="1"/>
</dbReference>
<keyword evidence="2" id="KW-0560">Oxidoreductase</keyword>
<dbReference type="SUPFAM" id="SSF52218">
    <property type="entry name" value="Flavoproteins"/>
    <property type="match status" value="1"/>
</dbReference>
<dbReference type="EMBL" id="WNLP01000002">
    <property type="protein sequence ID" value="MUH59454.1"/>
    <property type="molecule type" value="Genomic_DNA"/>
</dbReference>
<evidence type="ECO:0000259" key="3">
    <source>
        <dbReference type="Pfam" id="PF02525"/>
    </source>
</evidence>
<organism evidence="4 5">
    <name type="scientific">Bifidobacterium canis</name>
    <dbReference type="NCBI Taxonomy" id="2610880"/>
    <lineage>
        <taxon>Bacteria</taxon>
        <taxon>Bacillati</taxon>
        <taxon>Actinomycetota</taxon>
        <taxon>Actinomycetes</taxon>
        <taxon>Bifidobacteriales</taxon>
        <taxon>Bifidobacteriaceae</taxon>
        <taxon>Bifidobacterium</taxon>
    </lineage>
</organism>
<dbReference type="Gene3D" id="3.40.50.360">
    <property type="match status" value="1"/>
</dbReference>